<dbReference type="InterPro" id="IPR010994">
    <property type="entry name" value="RuvA_2-like"/>
</dbReference>
<evidence type="ECO:0000313" key="13">
    <source>
        <dbReference type="Proteomes" id="UP000358366"/>
    </source>
</evidence>
<dbReference type="GO" id="GO:0003729">
    <property type="term" value="F:mRNA binding"/>
    <property type="evidence" value="ECO:0007669"/>
    <property type="project" value="UniProtKB-ARBA"/>
</dbReference>
<evidence type="ECO:0000313" key="3">
    <source>
        <dbReference type="EMBL" id="NME58030.1"/>
    </source>
</evidence>
<evidence type="ECO:0000313" key="14">
    <source>
        <dbReference type="Proteomes" id="UP000580130"/>
    </source>
</evidence>
<keyword evidence="1" id="KW-0175">Coiled coil</keyword>
<evidence type="ECO:0000313" key="7">
    <source>
        <dbReference type="EMBL" id="RHC09451.1"/>
    </source>
</evidence>
<accession>A0A3E5GV71</accession>
<dbReference type="Proteomes" id="UP000358366">
    <property type="component" value="Unassembled WGS sequence"/>
</dbReference>
<dbReference type="SMART" id="SM00316">
    <property type="entry name" value="S1"/>
    <property type="match status" value="1"/>
</dbReference>
<dbReference type="GO" id="GO:0003735">
    <property type="term" value="F:structural constituent of ribosome"/>
    <property type="evidence" value="ECO:0007669"/>
    <property type="project" value="TreeGrafter"/>
</dbReference>
<dbReference type="EMBL" id="QSVQ01000002">
    <property type="protein sequence ID" value="RGO53900.1"/>
    <property type="molecule type" value="Genomic_DNA"/>
</dbReference>
<dbReference type="FunFam" id="1.10.10.650:FF:000001">
    <property type="entry name" value="S1 RNA-binding domain 1"/>
    <property type="match status" value="1"/>
</dbReference>
<dbReference type="GeneID" id="92863276"/>
<sequence>MDINQKITEELGVKLWQVEAAVKLIDEGNTIPFIARYRKEATGTLDDEQLRKLYERLVYLRNLEEKKEQVLASIEEQGKLTEELKKQILEAQTQVVVEDLYRPYRPKRRTRATIAKEKGLEPLSTLIMLQKTKESLEEVAKQYINEEKGVANVQEALEGARDIIAENISDEADYRSWIRKQTMQKGHIISSAKDEKAESVYENYYEFDEPVNRLAGYRTLALNRGEKEKFLTVKIEAPQEDILRYLEKKIIHGENLSTTQILKEAIEDSYKRLIAPAIEREIRGELTEKAEDGAIEVFGKNLEQLLMQPPIVGHTVLGWDPAFRTGCKLAVVDPTGKVVDTTVIYPTAPTTPQKIQAAKDTLKKLIAKYNISLISVGNGTASRESEMIIVDLLKEIPQKVQYIIVNEAGASVYSASKLATEEFPNFDVGQRSAASIARRLQDPLAELVKIDPKSIGVGQYQHDMNQKKLNDTLSGVVESCVNRVGVDLNTASAPLLSYISGITSAIAKNIVAYREEQGRFETRKQLLKVAKLGPKAFEQCAGFLRIQNGKNPLDTTSVHPESYEAAEKLLKKQGFTTEDICAGKLAGLSLTIKDYKKLAEELEIGEITLRDIVKELEKPGRDPRDEMPKPILRTDVLEMKDLKEGMILKGTVRNVIDFGAFVDIGVHQDGLVHISQMTNKKFIKHPLEVVSVGDIVDVKVMSVDLKKKRIQLTMKDV</sequence>
<evidence type="ECO:0000313" key="9">
    <source>
        <dbReference type="Proteomes" id="UP000260841"/>
    </source>
</evidence>
<dbReference type="InterPro" id="IPR023319">
    <property type="entry name" value="Tex-like_HTH_dom_sf"/>
</dbReference>
<dbReference type="Proteomes" id="UP000260841">
    <property type="component" value="Unassembled WGS sequence"/>
</dbReference>
<dbReference type="SUPFAM" id="SSF50249">
    <property type="entry name" value="Nucleic acid-binding proteins"/>
    <property type="match status" value="1"/>
</dbReference>
<gene>
    <name evidence="8" type="primary">rpsA</name>
    <name evidence="8" type="ORF">DFSSTS7063_02871</name>
    <name evidence="7" type="ORF">DW860_03660</name>
    <name evidence="6" type="ORF">DW924_02995</name>
    <name evidence="5" type="ORF">DXB12_01940</name>
    <name evidence="4" type="ORF">DXB36_14885</name>
    <name evidence="3" type="ORF">HF855_11585</name>
</gene>
<dbReference type="InterPro" id="IPR055179">
    <property type="entry name" value="Tex-like_central_region"/>
</dbReference>
<dbReference type="CDD" id="cd05685">
    <property type="entry name" value="S1_Tex"/>
    <property type="match status" value="1"/>
</dbReference>
<keyword evidence="10" id="KW-1185">Reference proteome</keyword>
<evidence type="ECO:0000313" key="10">
    <source>
        <dbReference type="Proteomes" id="UP000261055"/>
    </source>
</evidence>
<dbReference type="InterPro" id="IPR006641">
    <property type="entry name" value="YqgF/RNaseH-like_dom"/>
</dbReference>
<dbReference type="PROSITE" id="PS50126">
    <property type="entry name" value="S1"/>
    <property type="match status" value="1"/>
</dbReference>
<dbReference type="Pfam" id="PF16921">
    <property type="entry name" value="Tex_YqgF"/>
    <property type="match status" value="1"/>
</dbReference>
<dbReference type="FunFam" id="1.10.150.310:FF:000001">
    <property type="entry name" value="RNA-binding transcriptional accessory protein"/>
    <property type="match status" value="1"/>
</dbReference>
<dbReference type="PANTHER" id="PTHR10724">
    <property type="entry name" value="30S RIBOSOMAL PROTEIN S1"/>
    <property type="match status" value="1"/>
</dbReference>
<proteinExistence type="predicted"/>
<feature type="coiled-coil region" evidence="1">
    <location>
        <begin position="60"/>
        <end position="94"/>
    </location>
</feature>
<evidence type="ECO:0000256" key="1">
    <source>
        <dbReference type="SAM" id="Coils"/>
    </source>
</evidence>
<dbReference type="RefSeq" id="WP_005332150.1">
    <property type="nucleotide sequence ID" value="NZ_CABHNI010000054.1"/>
</dbReference>
<dbReference type="InterPro" id="IPR041692">
    <property type="entry name" value="HHH_9"/>
</dbReference>
<dbReference type="InterPro" id="IPR018974">
    <property type="entry name" value="Tex-like_N"/>
</dbReference>
<reference evidence="9 10" key="1">
    <citation type="submission" date="2018-08" db="EMBL/GenBank/DDBJ databases">
        <title>A genome reference for cultivated species of the human gut microbiota.</title>
        <authorList>
            <person name="Zou Y."/>
            <person name="Xue W."/>
            <person name="Luo G."/>
        </authorList>
    </citation>
    <scope>NUCLEOTIDE SEQUENCE [LARGE SCALE GENOMIC DNA]</scope>
    <source>
        <strain evidence="7 11">AM37-5</strain>
        <strain evidence="6 12">AM42-8</strain>
        <strain evidence="5 10">OM02-12</strain>
        <strain evidence="4 9">OM03-2</strain>
    </source>
</reference>
<dbReference type="Pfam" id="PF00575">
    <property type="entry name" value="S1"/>
    <property type="match status" value="1"/>
</dbReference>
<dbReference type="InterPro" id="IPR012340">
    <property type="entry name" value="NA-bd_OB-fold"/>
</dbReference>
<dbReference type="Proteomes" id="UP000285642">
    <property type="component" value="Unassembled WGS sequence"/>
</dbReference>
<evidence type="ECO:0000313" key="11">
    <source>
        <dbReference type="Proteomes" id="UP000284742"/>
    </source>
</evidence>
<dbReference type="Pfam" id="PF17674">
    <property type="entry name" value="HHH_9"/>
    <property type="match status" value="1"/>
</dbReference>
<dbReference type="InterPro" id="IPR050437">
    <property type="entry name" value="Ribos_protein_bS1-like"/>
</dbReference>
<dbReference type="SUPFAM" id="SSF47781">
    <property type="entry name" value="RuvA domain 2-like"/>
    <property type="match status" value="2"/>
</dbReference>
<protein>
    <submittedName>
        <fullName evidence="8">30S ribosomal protein S1</fullName>
    </submittedName>
    <submittedName>
        <fullName evidence="5">RNA-binding transcriptional accessory protein</fullName>
    </submittedName>
</protein>
<evidence type="ECO:0000313" key="4">
    <source>
        <dbReference type="EMBL" id="RGN87816.1"/>
    </source>
</evidence>
<reference evidence="3 14" key="3">
    <citation type="submission" date="2020-04" db="EMBL/GenBank/DDBJ databases">
        <authorList>
            <person name="Hitch T.C.A."/>
            <person name="Wylensek D."/>
            <person name="Clavel T."/>
        </authorList>
    </citation>
    <scope>NUCLEOTIDE SEQUENCE [LARGE SCALE GENOMIC DNA]</scope>
    <source>
        <strain evidence="3 14">BSM-383-APC-5F</strain>
    </source>
</reference>
<keyword evidence="8" id="KW-0689">Ribosomal protein</keyword>
<evidence type="ECO:0000313" key="8">
    <source>
        <dbReference type="EMBL" id="VUX20975.1"/>
    </source>
</evidence>
<dbReference type="Proteomes" id="UP000261055">
    <property type="component" value="Unassembled WGS sequence"/>
</dbReference>
<dbReference type="EMBL" id="CABHNI010000054">
    <property type="protein sequence ID" value="VUX20975.1"/>
    <property type="molecule type" value="Genomic_DNA"/>
</dbReference>
<dbReference type="InterPro" id="IPR003029">
    <property type="entry name" value="S1_domain"/>
</dbReference>
<dbReference type="GO" id="GO:0006412">
    <property type="term" value="P:translation"/>
    <property type="evidence" value="ECO:0007669"/>
    <property type="project" value="TreeGrafter"/>
</dbReference>
<evidence type="ECO:0000313" key="5">
    <source>
        <dbReference type="EMBL" id="RGO53900.1"/>
    </source>
</evidence>
<name>A0A3E5GV71_9FIRM</name>
<dbReference type="Gene3D" id="1.10.3500.10">
    <property type="entry name" value="Tex N-terminal region-like"/>
    <property type="match status" value="1"/>
</dbReference>
<dbReference type="EMBL" id="QSFS01000002">
    <property type="protein sequence ID" value="RHA72283.1"/>
    <property type="molecule type" value="Genomic_DNA"/>
</dbReference>
<dbReference type="FunFam" id="2.40.50.140:FF:000051">
    <property type="entry name" value="RNA-binding transcriptional accessory protein"/>
    <property type="match status" value="1"/>
</dbReference>
<dbReference type="EMBL" id="QSHK01000002">
    <property type="protein sequence ID" value="RHC09451.1"/>
    <property type="molecule type" value="Genomic_DNA"/>
</dbReference>
<dbReference type="Proteomes" id="UP000580130">
    <property type="component" value="Unassembled WGS sequence"/>
</dbReference>
<dbReference type="Gene3D" id="1.10.150.310">
    <property type="entry name" value="Tex RuvX-like domain-like"/>
    <property type="match status" value="1"/>
</dbReference>
<dbReference type="SUPFAM" id="SSF158832">
    <property type="entry name" value="Tex N-terminal region-like"/>
    <property type="match status" value="1"/>
</dbReference>
<dbReference type="Gene3D" id="3.30.420.140">
    <property type="entry name" value="YqgF/RNase H-like domain"/>
    <property type="match status" value="1"/>
</dbReference>
<dbReference type="GO" id="GO:0005840">
    <property type="term" value="C:ribosome"/>
    <property type="evidence" value="ECO:0007669"/>
    <property type="project" value="UniProtKB-KW"/>
</dbReference>
<dbReference type="Pfam" id="PF22706">
    <property type="entry name" value="Tex_central_region"/>
    <property type="match status" value="1"/>
</dbReference>
<dbReference type="AlphaFoldDB" id="A0A3E5GV71"/>
<dbReference type="Gene3D" id="1.10.10.650">
    <property type="entry name" value="RuvA domain 2-like"/>
    <property type="match status" value="1"/>
</dbReference>
<dbReference type="GO" id="GO:0006139">
    <property type="term" value="P:nucleobase-containing compound metabolic process"/>
    <property type="evidence" value="ECO:0007669"/>
    <property type="project" value="InterPro"/>
</dbReference>
<dbReference type="SUPFAM" id="SSF53098">
    <property type="entry name" value="Ribonuclease H-like"/>
    <property type="match status" value="1"/>
</dbReference>
<dbReference type="InterPro" id="IPR044146">
    <property type="entry name" value="S1_Tex"/>
</dbReference>
<dbReference type="EMBL" id="QSVB01000023">
    <property type="protein sequence ID" value="RGN87816.1"/>
    <property type="molecule type" value="Genomic_DNA"/>
</dbReference>
<dbReference type="InterPro" id="IPR037027">
    <property type="entry name" value="YqgF/RNaseH-like_dom_sf"/>
</dbReference>
<dbReference type="EMBL" id="JABAFX010000033">
    <property type="protein sequence ID" value="NME58030.1"/>
    <property type="molecule type" value="Genomic_DNA"/>
</dbReference>
<dbReference type="GO" id="GO:0005737">
    <property type="term" value="C:cytoplasm"/>
    <property type="evidence" value="ECO:0007669"/>
    <property type="project" value="UniProtKB-ARBA"/>
</dbReference>
<dbReference type="InterPro" id="IPR023323">
    <property type="entry name" value="Tex-like_dom_sf"/>
</dbReference>
<dbReference type="Pfam" id="PF09371">
    <property type="entry name" value="Tex_N"/>
    <property type="match status" value="1"/>
</dbReference>
<dbReference type="InterPro" id="IPR012337">
    <property type="entry name" value="RNaseH-like_sf"/>
</dbReference>
<keyword evidence="8" id="KW-0687">Ribonucleoprotein</keyword>
<dbReference type="FunFam" id="3.30.420.140:FF:000001">
    <property type="entry name" value="RNA-binding transcriptional accessory protein"/>
    <property type="match status" value="1"/>
</dbReference>
<reference evidence="8 13" key="2">
    <citation type="submission" date="2019-07" db="EMBL/GenBank/DDBJ databases">
        <authorList>
            <person name="Hibberd C M."/>
            <person name="Gehrig L. J."/>
            <person name="Chang H.-W."/>
            <person name="Venkatesh S."/>
        </authorList>
    </citation>
    <scope>NUCLEOTIDE SEQUENCE [LARGE SCALE GENOMIC DNA]</scope>
    <source>
        <strain evidence="8">Dorea_formicigenerans_SSTS_Bg7063</strain>
    </source>
</reference>
<feature type="domain" description="S1 motif" evidence="2">
    <location>
        <begin position="645"/>
        <end position="715"/>
    </location>
</feature>
<evidence type="ECO:0000313" key="6">
    <source>
        <dbReference type="EMBL" id="RHA72283.1"/>
    </source>
</evidence>
<dbReference type="Gene3D" id="2.40.50.140">
    <property type="entry name" value="Nucleic acid-binding proteins"/>
    <property type="match status" value="1"/>
</dbReference>
<evidence type="ECO:0000313" key="12">
    <source>
        <dbReference type="Proteomes" id="UP000285642"/>
    </source>
</evidence>
<organism evidence="5 10">
    <name type="scientific">Dorea formicigenerans</name>
    <dbReference type="NCBI Taxonomy" id="39486"/>
    <lineage>
        <taxon>Bacteria</taxon>
        <taxon>Bacillati</taxon>
        <taxon>Bacillota</taxon>
        <taxon>Clostridia</taxon>
        <taxon>Lachnospirales</taxon>
        <taxon>Lachnospiraceae</taxon>
        <taxon>Dorea</taxon>
    </lineage>
</organism>
<dbReference type="InterPro" id="IPR032639">
    <property type="entry name" value="Tex_YqgF"/>
</dbReference>
<dbReference type="PANTHER" id="PTHR10724:SF10">
    <property type="entry name" value="S1 RNA-BINDING DOMAIN-CONTAINING PROTEIN 1"/>
    <property type="match status" value="1"/>
</dbReference>
<evidence type="ECO:0000259" key="2">
    <source>
        <dbReference type="PROSITE" id="PS50126"/>
    </source>
</evidence>
<dbReference type="Proteomes" id="UP000284742">
    <property type="component" value="Unassembled WGS sequence"/>
</dbReference>
<dbReference type="Pfam" id="PF12836">
    <property type="entry name" value="HHH_3"/>
    <property type="match status" value="1"/>
</dbReference>
<dbReference type="SMART" id="SM00732">
    <property type="entry name" value="YqgFc"/>
    <property type="match status" value="1"/>
</dbReference>